<comment type="pathway">
    <text evidence="1">Siderophore biosynthesis.</text>
</comment>
<dbReference type="InterPro" id="IPR037455">
    <property type="entry name" value="LucA/IucC-like"/>
</dbReference>
<keyword evidence="6" id="KW-1185">Reference proteome</keyword>
<reference evidence="5" key="1">
    <citation type="journal article" date="2014" name="Int. J. Syst. Evol. Microbiol.">
        <title>Complete genome sequence of Corynebacterium casei LMG S-19264T (=DSM 44701T), isolated from a smear-ripened cheese.</title>
        <authorList>
            <consortium name="US DOE Joint Genome Institute (JGI-PGF)"/>
            <person name="Walter F."/>
            <person name="Albersmeier A."/>
            <person name="Kalinowski J."/>
            <person name="Ruckert C."/>
        </authorList>
    </citation>
    <scope>NUCLEOTIDE SEQUENCE</scope>
    <source>
        <strain evidence="5">CGMCC 4.7299</strain>
    </source>
</reference>
<organism evidence="5 6">
    <name type="scientific">Mangrovihabitans endophyticus</name>
    <dbReference type="NCBI Taxonomy" id="1751298"/>
    <lineage>
        <taxon>Bacteria</taxon>
        <taxon>Bacillati</taxon>
        <taxon>Actinomycetota</taxon>
        <taxon>Actinomycetes</taxon>
        <taxon>Micromonosporales</taxon>
        <taxon>Micromonosporaceae</taxon>
        <taxon>Mangrovihabitans</taxon>
    </lineage>
</organism>
<evidence type="ECO:0000259" key="3">
    <source>
        <dbReference type="Pfam" id="PF04183"/>
    </source>
</evidence>
<protein>
    <submittedName>
        <fullName evidence="5">Iron transporter</fullName>
    </submittedName>
</protein>
<comment type="caution">
    <text evidence="5">The sequence shown here is derived from an EMBL/GenBank/DDBJ whole genome shotgun (WGS) entry which is preliminary data.</text>
</comment>
<dbReference type="GO" id="GO:0019290">
    <property type="term" value="P:siderophore biosynthetic process"/>
    <property type="evidence" value="ECO:0007669"/>
    <property type="project" value="InterPro"/>
</dbReference>
<gene>
    <name evidence="5" type="ORF">GCM10012284_53700</name>
</gene>
<comment type="similarity">
    <text evidence="2">Belongs to the IucA/IucC family.</text>
</comment>
<evidence type="ECO:0000256" key="2">
    <source>
        <dbReference type="ARBA" id="ARBA00007832"/>
    </source>
</evidence>
<name>A0A8J3C5S3_9ACTN</name>
<dbReference type="Pfam" id="PF04183">
    <property type="entry name" value="IucA_IucC"/>
    <property type="match status" value="2"/>
</dbReference>
<dbReference type="GO" id="GO:0016881">
    <property type="term" value="F:acid-amino acid ligase activity"/>
    <property type="evidence" value="ECO:0007669"/>
    <property type="project" value="UniProtKB-ARBA"/>
</dbReference>
<dbReference type="InterPro" id="IPR007310">
    <property type="entry name" value="Aerobactin_biosyn_IucA/IucC_N"/>
</dbReference>
<dbReference type="Proteomes" id="UP000656042">
    <property type="component" value="Unassembled WGS sequence"/>
</dbReference>
<feature type="domain" description="Aerobactin siderophore biosynthesis IucA/IucC-like C-terminal" evidence="4">
    <location>
        <begin position="394"/>
        <end position="506"/>
    </location>
</feature>
<evidence type="ECO:0000313" key="6">
    <source>
        <dbReference type="Proteomes" id="UP000656042"/>
    </source>
</evidence>
<evidence type="ECO:0000259" key="4">
    <source>
        <dbReference type="Pfam" id="PF06276"/>
    </source>
</evidence>
<evidence type="ECO:0000313" key="5">
    <source>
        <dbReference type="EMBL" id="GGL12297.1"/>
    </source>
</evidence>
<feature type="domain" description="Aerobactin siderophore biosynthesis IucA/IucC N-terminal" evidence="3">
    <location>
        <begin position="182"/>
        <end position="230"/>
    </location>
</feature>
<dbReference type="PANTHER" id="PTHR34384">
    <property type="entry name" value="L-2,3-DIAMINOPROPANOATE--CITRATE LIGASE"/>
    <property type="match status" value="1"/>
</dbReference>
<sequence length="546" mass="58064">MLLDTLGAPCTAFLASTPDNGWVTLVSYDGIRFELRQARPGLLQPFDAALPGARSAVLARLFGALIREPLPGLLRRSTDGTTVRVAFTGGRSVVFPADAGLPFAPAADGLHAVAHGPDTADTDPDGRSVADPAELARLLWPGARLSRELADSVINTALARADRAGTPVTLRAATGDPDGLGRLEQRVVDGHPLHPCCRTRLPMSIADVLAYGPEHRPVVRLRRLRVPAAHWAGDGPPVLYAHPWQASRLLAEYGWLADDGPTAPVRPLMSLRTLAPLDGGDHVKTAVDVQMTSAVRTVSPAAVHNGPRLSALLRRLTADLPLTVLAETSAGAVTVGGVPQRRLAYLRRQAPRLAADEVAVPLAVLAAGRAAAGERADEPLIVEAVHASGGDPHRWFADLARVLWPPLCALLERGVALEAHGQNTLVVLVGGRPVRTVYRDLGGVRVDPRRHDIDLRGDLAEPDPAARRAKLAAAALSTVATELVDVLCRWLDADPDRLWRTVAGVVGDPALRNEPLPIKAMTAMRLAPDPLRDIWTHIANPMAACS</sequence>
<accession>A0A8J3C5S3</accession>
<dbReference type="Pfam" id="PF06276">
    <property type="entry name" value="FhuF"/>
    <property type="match status" value="1"/>
</dbReference>
<feature type="domain" description="Aerobactin siderophore biosynthesis IucA/IucC N-terminal" evidence="3">
    <location>
        <begin position="238"/>
        <end position="366"/>
    </location>
</feature>
<dbReference type="EMBL" id="BMMX01000038">
    <property type="protein sequence ID" value="GGL12297.1"/>
    <property type="molecule type" value="Genomic_DNA"/>
</dbReference>
<dbReference type="PANTHER" id="PTHR34384:SF5">
    <property type="entry name" value="L-2,3-DIAMINOPROPANOATE--CITRATE LIGASE"/>
    <property type="match status" value="1"/>
</dbReference>
<reference evidence="5" key="2">
    <citation type="submission" date="2020-09" db="EMBL/GenBank/DDBJ databases">
        <authorList>
            <person name="Sun Q."/>
            <person name="Zhou Y."/>
        </authorList>
    </citation>
    <scope>NUCLEOTIDE SEQUENCE</scope>
    <source>
        <strain evidence="5">CGMCC 4.7299</strain>
    </source>
</reference>
<proteinExistence type="inferred from homology"/>
<dbReference type="Gene3D" id="1.10.510.40">
    <property type="match status" value="1"/>
</dbReference>
<evidence type="ECO:0000256" key="1">
    <source>
        <dbReference type="ARBA" id="ARBA00004924"/>
    </source>
</evidence>
<dbReference type="AlphaFoldDB" id="A0A8J3C5S3"/>
<dbReference type="InterPro" id="IPR022770">
    <property type="entry name" value="IucA/IucC-like_C"/>
</dbReference>